<name>A0A142W064_9SPHN</name>
<feature type="transmembrane region" description="Helical" evidence="1">
    <location>
        <begin position="175"/>
        <end position="193"/>
    </location>
</feature>
<keyword evidence="1" id="KW-1133">Transmembrane helix</keyword>
<dbReference type="AlphaFoldDB" id="A0A142W064"/>
<feature type="transmembrane region" description="Helical" evidence="1">
    <location>
        <begin position="81"/>
        <end position="99"/>
    </location>
</feature>
<feature type="transmembrane region" description="Helical" evidence="1">
    <location>
        <begin position="12"/>
        <end position="31"/>
    </location>
</feature>
<feature type="transmembrane region" description="Helical" evidence="1">
    <location>
        <begin position="111"/>
        <end position="132"/>
    </location>
</feature>
<keyword evidence="1" id="KW-0812">Transmembrane</keyword>
<evidence type="ECO:0000313" key="3">
    <source>
        <dbReference type="Proteomes" id="UP000076234"/>
    </source>
</evidence>
<reference evidence="2 3" key="2">
    <citation type="journal article" date="2016" name="Genome Announc.">
        <title>Complete Genome Sequence of Sphingopyxis terrae Strain 203-1 (NBRC 111660), a Polyethylene Glycol Degrader.</title>
        <authorList>
            <person name="Ohtsubo Y."/>
            <person name="Nonoyama S."/>
            <person name="Nagata Y."/>
            <person name="Numata M."/>
            <person name="Tsuchikane K."/>
            <person name="Hosoyama A."/>
            <person name="Yamazoe A."/>
            <person name="Tsuda M."/>
            <person name="Fujita N."/>
            <person name="Kawai F."/>
        </authorList>
    </citation>
    <scope>NUCLEOTIDE SEQUENCE [LARGE SCALE GENOMIC DNA]</scope>
    <source>
        <strain evidence="2 3">203-1</strain>
    </source>
</reference>
<organism evidence="2 3">
    <name type="scientific">Sphingopyxis terrae subsp. terrae NBRC 15098</name>
    <dbReference type="NCBI Taxonomy" id="1219058"/>
    <lineage>
        <taxon>Bacteria</taxon>
        <taxon>Pseudomonadati</taxon>
        <taxon>Pseudomonadota</taxon>
        <taxon>Alphaproteobacteria</taxon>
        <taxon>Sphingomonadales</taxon>
        <taxon>Sphingomonadaceae</taxon>
        <taxon>Sphingopyxis</taxon>
    </lineage>
</organism>
<proteinExistence type="predicted"/>
<dbReference type="KEGG" id="ster:AOA14_12480"/>
<dbReference type="EMBL" id="CP013342">
    <property type="protein sequence ID" value="AMU95424.1"/>
    <property type="molecule type" value="Genomic_DNA"/>
</dbReference>
<dbReference type="RefSeq" id="WP_062902047.1">
    <property type="nucleotide sequence ID" value="NZ_CP013342.1"/>
</dbReference>
<gene>
    <name evidence="2" type="ORF">AOA14_12480</name>
</gene>
<reference evidence="3" key="1">
    <citation type="submission" date="2015-11" db="EMBL/GenBank/DDBJ databases">
        <title>Complete genome sequence of a polyethylene glycol-degrading strain Sphingopyxis terrae strain 203-1 (NBRC 15098).</title>
        <authorList>
            <person name="Yoshiyuki O."/>
            <person name="Shouta N."/>
            <person name="Nagata Y."/>
            <person name="Numata M."/>
            <person name="Tsuchikane K."/>
            <person name="Hosoyama A."/>
            <person name="Yamazoe A."/>
            <person name="Tsuda M."/>
            <person name="Fujita N."/>
            <person name="Kawai F."/>
        </authorList>
    </citation>
    <scope>NUCLEOTIDE SEQUENCE [LARGE SCALE GENOMIC DNA]</scope>
    <source>
        <strain evidence="3">203-1</strain>
    </source>
</reference>
<dbReference type="Proteomes" id="UP000076234">
    <property type="component" value="Chromosome"/>
</dbReference>
<evidence type="ECO:0000256" key="1">
    <source>
        <dbReference type="SAM" id="Phobius"/>
    </source>
</evidence>
<feature type="transmembrane region" description="Helical" evidence="1">
    <location>
        <begin position="37"/>
        <end position="57"/>
    </location>
</feature>
<feature type="transmembrane region" description="Helical" evidence="1">
    <location>
        <begin position="144"/>
        <end position="163"/>
    </location>
</feature>
<keyword evidence="1" id="KW-0472">Membrane</keyword>
<sequence length="198" mass="21496">MASATETSARRAAGFWAIAFLIGMFGTAWLLKTSKVIAAPWGLAIMILPMLLLIPMVRATERMQRETGCASVVATRYNRRMLVASFAYVIGLGGALLLFRQQEAAKPFAALLALLPTLPVFGMIWAMARYVIEENDEYLRARTVNAALIATGLLLAVATFWGFMTTFGVAPAVPMWTAVPVWCLGLGLGHFIGKVRGL</sequence>
<protein>
    <submittedName>
        <fullName evidence="2">Uncharacterized protein</fullName>
    </submittedName>
</protein>
<evidence type="ECO:0000313" key="2">
    <source>
        <dbReference type="EMBL" id="AMU95424.1"/>
    </source>
</evidence>
<dbReference type="STRING" id="1219058.AOA14_12480"/>
<accession>A0A142W064</accession>